<evidence type="ECO:0000256" key="2">
    <source>
        <dbReference type="ARBA" id="ARBA00023015"/>
    </source>
</evidence>
<dbReference type="InterPro" id="IPR036390">
    <property type="entry name" value="WH_DNA-bd_sf"/>
</dbReference>
<protein>
    <submittedName>
        <fullName evidence="6">LysR family transcriptional regulator</fullName>
    </submittedName>
</protein>
<dbReference type="Gene3D" id="1.10.10.10">
    <property type="entry name" value="Winged helix-like DNA-binding domain superfamily/Winged helix DNA-binding domain"/>
    <property type="match status" value="1"/>
</dbReference>
<dbReference type="EMBL" id="JBBNAW010000026">
    <property type="protein sequence ID" value="MEK2611582.1"/>
    <property type="molecule type" value="Genomic_DNA"/>
</dbReference>
<evidence type="ECO:0000313" key="7">
    <source>
        <dbReference type="Proteomes" id="UP001386972"/>
    </source>
</evidence>
<evidence type="ECO:0000313" key="6">
    <source>
        <dbReference type="EMBL" id="MEK2611582.1"/>
    </source>
</evidence>
<dbReference type="InterPro" id="IPR058163">
    <property type="entry name" value="LysR-type_TF_proteobact-type"/>
</dbReference>
<dbReference type="PROSITE" id="PS50931">
    <property type="entry name" value="HTH_LYSR"/>
    <property type="match status" value="1"/>
</dbReference>
<dbReference type="PANTHER" id="PTHR30537:SF72">
    <property type="entry name" value="LYSR FAMILY TRANSCRIPTIONAL REGULATOR"/>
    <property type="match status" value="1"/>
</dbReference>
<dbReference type="PRINTS" id="PR00039">
    <property type="entry name" value="HTHLYSR"/>
</dbReference>
<dbReference type="InterPro" id="IPR036388">
    <property type="entry name" value="WH-like_DNA-bd_sf"/>
</dbReference>
<evidence type="ECO:0000256" key="3">
    <source>
        <dbReference type="ARBA" id="ARBA00023125"/>
    </source>
</evidence>
<evidence type="ECO:0000259" key="5">
    <source>
        <dbReference type="PROSITE" id="PS50931"/>
    </source>
</evidence>
<keyword evidence="2" id="KW-0805">Transcription regulation</keyword>
<keyword evidence="7" id="KW-1185">Reference proteome</keyword>
<dbReference type="SUPFAM" id="SSF53850">
    <property type="entry name" value="Periplasmic binding protein-like II"/>
    <property type="match status" value="1"/>
</dbReference>
<gene>
    <name evidence="6" type="ORF">WLF18_21005</name>
</gene>
<dbReference type="Gene3D" id="3.40.190.290">
    <property type="match status" value="1"/>
</dbReference>
<name>A0ABU9A4P9_9PSED</name>
<dbReference type="InterPro" id="IPR005119">
    <property type="entry name" value="LysR_subst-bd"/>
</dbReference>
<dbReference type="InterPro" id="IPR000847">
    <property type="entry name" value="LysR_HTH_N"/>
</dbReference>
<dbReference type="Proteomes" id="UP001386972">
    <property type="component" value="Unassembled WGS sequence"/>
</dbReference>
<sequence length="319" mass="35408">MDRLRAIEIFIKSADLGSFYKAAAVLGITPQAVSKAVRQLEAELGLPLFRRSRRGSSLTEEGRTFLERTRGGVAALASAWEQTRQATASDQGLIRLTAPLSLCKNLMLPLIKSFQQAHPDVEFDLVAEDRYTDIVSAGIDVGFRSGFSPEGQLVVRELMRLQLIACASPDYLDQHGVPATRMDLVNHECIGSRRPNTGRVIPWEFNVDGIAEYEPVHVSFCTNDVGTELQAALAGMGIGMIDGIIAAPYLRSGELVPLFCSSISERYAIFLYHAHQPDMPRRVQRFIEHAALYIKQQADSFRFDEKQLSALHLGYVKAR</sequence>
<proteinExistence type="inferred from homology"/>
<keyword evidence="4" id="KW-0804">Transcription</keyword>
<evidence type="ECO:0000256" key="4">
    <source>
        <dbReference type="ARBA" id="ARBA00023163"/>
    </source>
</evidence>
<dbReference type="Pfam" id="PF03466">
    <property type="entry name" value="LysR_substrate"/>
    <property type="match status" value="1"/>
</dbReference>
<keyword evidence="3" id="KW-0238">DNA-binding</keyword>
<dbReference type="RefSeq" id="WP_340613006.1">
    <property type="nucleotide sequence ID" value="NZ_JBBNAW010000026.1"/>
</dbReference>
<dbReference type="CDD" id="cd08422">
    <property type="entry name" value="PBP2_CrgA_like"/>
    <property type="match status" value="1"/>
</dbReference>
<comment type="similarity">
    <text evidence="1">Belongs to the LysR transcriptional regulatory family.</text>
</comment>
<dbReference type="PANTHER" id="PTHR30537">
    <property type="entry name" value="HTH-TYPE TRANSCRIPTIONAL REGULATOR"/>
    <property type="match status" value="1"/>
</dbReference>
<feature type="domain" description="HTH lysR-type" evidence="5">
    <location>
        <begin position="1"/>
        <end position="59"/>
    </location>
</feature>
<comment type="caution">
    <text evidence="6">The sequence shown here is derived from an EMBL/GenBank/DDBJ whole genome shotgun (WGS) entry which is preliminary data.</text>
</comment>
<dbReference type="Pfam" id="PF00126">
    <property type="entry name" value="HTH_1"/>
    <property type="match status" value="1"/>
</dbReference>
<organism evidence="6 7">
    <name type="scientific">Pseudomonas shirazensis</name>
    <dbReference type="NCBI Taxonomy" id="2745494"/>
    <lineage>
        <taxon>Bacteria</taxon>
        <taxon>Pseudomonadati</taxon>
        <taxon>Pseudomonadota</taxon>
        <taxon>Gammaproteobacteria</taxon>
        <taxon>Pseudomonadales</taxon>
        <taxon>Pseudomonadaceae</taxon>
        <taxon>Pseudomonas</taxon>
    </lineage>
</organism>
<reference evidence="6 7" key="1">
    <citation type="submission" date="2024-03" db="EMBL/GenBank/DDBJ databases">
        <title>Screening, Identification and Application of a Plant Lactobacillus Strain.</title>
        <authorList>
            <person name="Li Y.L."/>
        </authorList>
    </citation>
    <scope>NUCLEOTIDE SEQUENCE [LARGE SCALE GENOMIC DNA]</scope>
    <source>
        <strain evidence="6 7">JDB</strain>
    </source>
</reference>
<dbReference type="SUPFAM" id="SSF46785">
    <property type="entry name" value="Winged helix' DNA-binding domain"/>
    <property type="match status" value="1"/>
</dbReference>
<evidence type="ECO:0000256" key="1">
    <source>
        <dbReference type="ARBA" id="ARBA00009437"/>
    </source>
</evidence>
<accession>A0ABU9A4P9</accession>